<evidence type="ECO:0000259" key="1">
    <source>
        <dbReference type="Pfam" id="PF18962"/>
    </source>
</evidence>
<dbReference type="EMBL" id="MFYX01000051">
    <property type="protein sequence ID" value="OGK05662.1"/>
    <property type="molecule type" value="Genomic_DNA"/>
</dbReference>
<comment type="caution">
    <text evidence="2">The sequence shown here is derived from an EMBL/GenBank/DDBJ whole genome shotgun (WGS) entry which is preliminary data.</text>
</comment>
<dbReference type="InterPro" id="IPR011050">
    <property type="entry name" value="Pectin_lyase_fold/virulence"/>
</dbReference>
<protein>
    <recommendedName>
        <fullName evidence="1">Secretion system C-terminal sorting domain-containing protein</fullName>
    </recommendedName>
</protein>
<feature type="domain" description="Secretion system C-terminal sorting" evidence="1">
    <location>
        <begin position="434"/>
        <end position="511"/>
    </location>
</feature>
<evidence type="ECO:0000313" key="3">
    <source>
        <dbReference type="Proteomes" id="UP000179243"/>
    </source>
</evidence>
<organism evidence="2 3">
    <name type="scientific">Candidatus Raymondbacteria bacterium RIFOXYD12_FULL_49_13</name>
    <dbReference type="NCBI Taxonomy" id="1817890"/>
    <lineage>
        <taxon>Bacteria</taxon>
        <taxon>Raymondiibacteriota</taxon>
    </lineage>
</organism>
<dbReference type="Pfam" id="PF18962">
    <property type="entry name" value="Por_Secre_tail"/>
    <property type="match status" value="1"/>
</dbReference>
<accession>A0A1F7FGR1</accession>
<dbReference type="NCBIfam" id="TIGR04183">
    <property type="entry name" value="Por_Secre_tail"/>
    <property type="match status" value="1"/>
</dbReference>
<sequence length="513" mass="56047">MAYAQTNWPPASCGCTEWHRQHVEEYAPCAANTLVKVSHLGGDGAINFMQFLNQLNKTDSTTYIIEASTQPYLLGCRMLTIGESAQRTCVMVKGETGRKEDVVLVGLDPATSPDYWKSSEYGGPSTCGVTNFLGLRNVEHFVIADLTIRNFPGKMIKIDGGPGYFGKDIIMHNIDLWDCGSQMIKVAAANGYVSSRDAVLECSFLHYSDALFEESTYETQGISIHAGVNWTIRYNHFLNMRQGNWGDSYNSDAILIWNDDSMFVYGNLIENCNMGARLGFSTSGGNYMRAYNNIVVATDTDPRFSYGVAFEVGPNVTHGGVFHNTIWNPAAAGSMSSCYNQIPVRNNLYFTGSINSGCSAADNVIIAGSSVFSSAGTNDFHVIQPHQAPFIPEVTVDIEGKPRHNPATAGAYEYPADNTEFLALLDNEAMDLAVYPNPFTAGTTIAISGPAAIRHAMVTIYDIYGHLVRNLPVTNSGPDGRMAWKTEGLSSGIYLITMAVHNKIMTKRAIVLR</sequence>
<dbReference type="SUPFAM" id="SSF51126">
    <property type="entry name" value="Pectin lyase-like"/>
    <property type="match status" value="1"/>
</dbReference>
<dbReference type="InterPro" id="IPR026444">
    <property type="entry name" value="Secre_tail"/>
</dbReference>
<name>A0A1F7FGR1_UNCRA</name>
<proteinExistence type="predicted"/>
<evidence type="ECO:0000313" key="2">
    <source>
        <dbReference type="EMBL" id="OGK05662.1"/>
    </source>
</evidence>
<dbReference type="Proteomes" id="UP000179243">
    <property type="component" value="Unassembled WGS sequence"/>
</dbReference>
<gene>
    <name evidence="2" type="ORF">A2519_06155</name>
</gene>
<reference evidence="2 3" key="1">
    <citation type="journal article" date="2016" name="Nat. Commun.">
        <title>Thousands of microbial genomes shed light on interconnected biogeochemical processes in an aquifer system.</title>
        <authorList>
            <person name="Anantharaman K."/>
            <person name="Brown C.T."/>
            <person name="Hug L.A."/>
            <person name="Sharon I."/>
            <person name="Castelle C.J."/>
            <person name="Probst A.J."/>
            <person name="Thomas B.C."/>
            <person name="Singh A."/>
            <person name="Wilkins M.J."/>
            <person name="Karaoz U."/>
            <person name="Brodie E.L."/>
            <person name="Williams K.H."/>
            <person name="Hubbard S.S."/>
            <person name="Banfield J.F."/>
        </authorList>
    </citation>
    <scope>NUCLEOTIDE SEQUENCE [LARGE SCALE GENOMIC DNA]</scope>
</reference>
<dbReference type="InterPro" id="IPR012334">
    <property type="entry name" value="Pectin_lyas_fold"/>
</dbReference>
<dbReference type="AlphaFoldDB" id="A0A1F7FGR1"/>
<dbReference type="Gene3D" id="2.160.20.10">
    <property type="entry name" value="Single-stranded right-handed beta-helix, Pectin lyase-like"/>
    <property type="match status" value="1"/>
</dbReference>